<dbReference type="Gene3D" id="3.30.457.10">
    <property type="entry name" value="Copper amine oxidase-like, N-terminal domain"/>
    <property type="match status" value="2"/>
</dbReference>
<evidence type="ECO:0000256" key="1">
    <source>
        <dbReference type="SAM" id="SignalP"/>
    </source>
</evidence>
<accession>A0A934MK02</accession>
<dbReference type="Pfam" id="PF07833">
    <property type="entry name" value="Cu_amine_oxidN1"/>
    <property type="match status" value="1"/>
</dbReference>
<feature type="domain" description="Copper amine oxidase-like N-terminal" evidence="2">
    <location>
        <begin position="42"/>
        <end position="143"/>
    </location>
</feature>
<dbReference type="AlphaFoldDB" id="A0A934MK02"/>
<reference evidence="3" key="1">
    <citation type="submission" date="2020-12" db="EMBL/GenBank/DDBJ databases">
        <authorList>
            <person name="Huq M.A."/>
        </authorList>
    </citation>
    <scope>NUCLEOTIDE SEQUENCE</scope>
    <source>
        <strain evidence="3">MAHUQ-46</strain>
    </source>
</reference>
<keyword evidence="1" id="KW-0732">Signal</keyword>
<protein>
    <submittedName>
        <fullName evidence="3">Copper amine oxidase N-terminal domain-containing protein</fullName>
    </submittedName>
</protein>
<dbReference type="InterPro" id="IPR012854">
    <property type="entry name" value="Cu_amine_oxidase-like_N"/>
</dbReference>
<dbReference type="EMBL" id="JAELUP010000009">
    <property type="protein sequence ID" value="MBJ6360490.1"/>
    <property type="molecule type" value="Genomic_DNA"/>
</dbReference>
<organism evidence="3 4">
    <name type="scientific">Paenibacillus roseus</name>
    <dbReference type="NCBI Taxonomy" id="2798579"/>
    <lineage>
        <taxon>Bacteria</taxon>
        <taxon>Bacillati</taxon>
        <taxon>Bacillota</taxon>
        <taxon>Bacilli</taxon>
        <taxon>Bacillales</taxon>
        <taxon>Paenibacillaceae</taxon>
        <taxon>Paenibacillus</taxon>
    </lineage>
</organism>
<keyword evidence="4" id="KW-1185">Reference proteome</keyword>
<gene>
    <name evidence="3" type="ORF">JFN88_04020</name>
</gene>
<dbReference type="Proteomes" id="UP000640274">
    <property type="component" value="Unassembled WGS sequence"/>
</dbReference>
<proteinExistence type="predicted"/>
<feature type="signal peptide" evidence="1">
    <location>
        <begin position="1"/>
        <end position="25"/>
    </location>
</feature>
<sequence length="305" mass="34341">MIKMMAAMMAATILFTGAAATKVEAASDMKFKTDLSLEVLFDARRIKFDVKPKMVDGSVLVPIRFVSEKLGGKLEVKGKDITITKGTKVLKLTMDSKKAAFNGKAVTLTQPAMVVSGRTLVPLRAISEGLAVNVQWDQTNNYVWIGKTDVPHVDDLIKETDAKPYMKYYPKDDTILTIFSSDPNFNGKKQTTIRLVKSDDFPLVMGNGRIIFRLDKSLAPDGGEYVRFSSNYRGSMNNSLFLLQSGVEMKLHGPRWDDESDKTVTLEYIPMIKRFSQEKTKMKDIEYFGFNLSGHSLYAMKNEWR</sequence>
<feature type="chain" id="PRO_5036675537" evidence="1">
    <location>
        <begin position="26"/>
        <end position="305"/>
    </location>
</feature>
<evidence type="ECO:0000313" key="4">
    <source>
        <dbReference type="Proteomes" id="UP000640274"/>
    </source>
</evidence>
<dbReference type="SUPFAM" id="SSF55383">
    <property type="entry name" value="Copper amine oxidase, domain N"/>
    <property type="match status" value="2"/>
</dbReference>
<comment type="caution">
    <text evidence="3">The sequence shown here is derived from an EMBL/GenBank/DDBJ whole genome shotgun (WGS) entry which is preliminary data.</text>
</comment>
<dbReference type="RefSeq" id="WP_199018045.1">
    <property type="nucleotide sequence ID" value="NZ_JAELUP010000009.1"/>
</dbReference>
<name>A0A934MK02_9BACL</name>
<evidence type="ECO:0000313" key="3">
    <source>
        <dbReference type="EMBL" id="MBJ6360490.1"/>
    </source>
</evidence>
<evidence type="ECO:0000259" key="2">
    <source>
        <dbReference type="Pfam" id="PF07833"/>
    </source>
</evidence>
<dbReference type="InterPro" id="IPR036582">
    <property type="entry name" value="Mao_N_sf"/>
</dbReference>